<sequence>MSWADLPPDLLRLISGSSARPIAQFRSIFSKTTWCARAPGTCNLRNRWLATEGGAGAWLLTSEASPSPSLRLVDPFTGVATNLPPFADQTPHHIQYDNGIVLADGTVVMFTCGDYSKYDAYIWAAVLRPGENTAWMEGQTHLLMNNRYRTSWAAAYHKGELVLVEVLQVGIVKLRVPVASGGNNGDVLDEAKMTRGPHPWSGFPEQSRNHGPQPRPQGIYTFESRGELLAACLLVDTTGQDGGDSPAGAMSVSVYALEQEAVDSVDNPRFAVDAERYGGAVSGGCAYFVFSSRKARSEPKACRVYRYSFEDGSATVVEELAGWGSDTLVTWFVPQPSAIAPVCEIREKKVSSKIETTSRELHVQEA</sequence>
<evidence type="ECO:0000313" key="2">
    <source>
        <dbReference type="EMBL" id="OEL17425.1"/>
    </source>
</evidence>
<accession>A0A1E5UXD0</accession>
<feature type="domain" description="KIB1-4 beta-propeller" evidence="1">
    <location>
        <begin position="45"/>
        <end position="289"/>
    </location>
</feature>
<dbReference type="AlphaFoldDB" id="A0A1E5UXD0"/>
<dbReference type="PANTHER" id="PTHR33110:SF134">
    <property type="entry name" value="OS09G0565350 PROTEIN"/>
    <property type="match status" value="1"/>
</dbReference>
<dbReference type="Pfam" id="PF03478">
    <property type="entry name" value="Beta-prop_KIB1-4"/>
    <property type="match status" value="1"/>
</dbReference>
<dbReference type="InterPro" id="IPR005174">
    <property type="entry name" value="KIB1-4_b-propeller"/>
</dbReference>
<evidence type="ECO:0000259" key="1">
    <source>
        <dbReference type="Pfam" id="PF03478"/>
    </source>
</evidence>
<gene>
    <name evidence="2" type="ORF">BAE44_0021556</name>
</gene>
<dbReference type="Proteomes" id="UP000095767">
    <property type="component" value="Unassembled WGS sequence"/>
</dbReference>
<dbReference type="PANTHER" id="PTHR33110">
    <property type="entry name" value="F-BOX/KELCH-REPEAT PROTEIN-RELATED"/>
    <property type="match status" value="1"/>
</dbReference>
<organism evidence="2 3">
    <name type="scientific">Dichanthelium oligosanthes</name>
    <dbReference type="NCBI Taxonomy" id="888268"/>
    <lineage>
        <taxon>Eukaryota</taxon>
        <taxon>Viridiplantae</taxon>
        <taxon>Streptophyta</taxon>
        <taxon>Embryophyta</taxon>
        <taxon>Tracheophyta</taxon>
        <taxon>Spermatophyta</taxon>
        <taxon>Magnoliopsida</taxon>
        <taxon>Liliopsida</taxon>
        <taxon>Poales</taxon>
        <taxon>Poaceae</taxon>
        <taxon>PACMAD clade</taxon>
        <taxon>Panicoideae</taxon>
        <taxon>Panicodae</taxon>
        <taxon>Paniceae</taxon>
        <taxon>Dichantheliinae</taxon>
        <taxon>Dichanthelium</taxon>
    </lineage>
</organism>
<reference evidence="2 3" key="1">
    <citation type="submission" date="2016-09" db="EMBL/GenBank/DDBJ databases">
        <title>The draft genome of Dichanthelium oligosanthes: A C3 panicoid grass species.</title>
        <authorList>
            <person name="Studer A.J."/>
            <person name="Schnable J.C."/>
            <person name="Brutnell T.P."/>
        </authorList>
    </citation>
    <scope>NUCLEOTIDE SEQUENCE [LARGE SCALE GENOMIC DNA]</scope>
    <source>
        <strain evidence="3">cv. Kellogg 1175</strain>
        <tissue evidence="2">Leaf</tissue>
    </source>
</reference>
<keyword evidence="3" id="KW-1185">Reference proteome</keyword>
<name>A0A1E5UXD0_9POAL</name>
<proteinExistence type="predicted"/>
<dbReference type="OrthoDB" id="693576at2759"/>
<protein>
    <recommendedName>
        <fullName evidence="1">KIB1-4 beta-propeller domain-containing protein</fullName>
    </recommendedName>
</protein>
<evidence type="ECO:0000313" key="3">
    <source>
        <dbReference type="Proteomes" id="UP000095767"/>
    </source>
</evidence>
<comment type="caution">
    <text evidence="2">The sequence shown here is derived from an EMBL/GenBank/DDBJ whole genome shotgun (WGS) entry which is preliminary data.</text>
</comment>
<dbReference type="EMBL" id="LWDX02059964">
    <property type="protein sequence ID" value="OEL17425.1"/>
    <property type="molecule type" value="Genomic_DNA"/>
</dbReference>
<dbReference type="STRING" id="888268.A0A1E5UXD0"/>